<organism evidence="2 3">
    <name type="scientific">Monosporascus ibericus</name>
    <dbReference type="NCBI Taxonomy" id="155417"/>
    <lineage>
        <taxon>Eukaryota</taxon>
        <taxon>Fungi</taxon>
        <taxon>Dikarya</taxon>
        <taxon>Ascomycota</taxon>
        <taxon>Pezizomycotina</taxon>
        <taxon>Sordariomycetes</taxon>
        <taxon>Xylariomycetidae</taxon>
        <taxon>Xylariales</taxon>
        <taxon>Xylariales incertae sedis</taxon>
        <taxon>Monosporascus</taxon>
    </lineage>
</organism>
<dbReference type="Proteomes" id="UP000293360">
    <property type="component" value="Unassembled WGS sequence"/>
</dbReference>
<sequence length="801" mass="92032">MAIKTEGQFEWPSDDTRYKALSSAHPEVLGPQVKATTVPEDDLEIHNEKSYQVTFDNGPDDADDDQFWGTLFIGALDDKWQILDERVLRHRFSWVLKYIRTGALPAEAVFAQGILREALEGSVPACHTQYSYEIDVPTSRFLNPDLSQRWTEQFLTAHSDRVKLDAGLEGYPGGLSFPALCDRYGILIPQLWEEAALRFTLSIDPVSLVARSTNCNAPLALMNPATSVGSDLAEQRATLSGSLAAQQNRQENREEIGPDSTASGTQEISDEALYERETQCTGLGLPGPGSASQSTTARPSSKRKTRKSYSIHARLWTPDRRAYFESLIRTAEDWDDAIEKFEAKFGTEHSVNALGYQARRQGLDISRISRSLLWTREQEEDLALLLQKKPDDVQQAITDCVKQLNEKFNICRTYVAVHTKASRLGLIGVARQRSAVIWTAEELELLDELWAYDLRSDEVRDKFWDRFGTTRSHIAIGSKWFELVRNGGLEPTLSKDEIASRSMTWTPKEHKFIREWDGTDMDALADAFEAKFPHQRSRLAVRERWRTRDRRDPGATIKAMNLWTPAEDAFIKEWSGTVFSVSADVFHERFPGRRTTEALRTRRTVLRNQHSASTVKRCDTYWTPEEDAMIKEWPESEESSFFDAFNARFPHRRTENALKIRWEVVRGLQKKGDSEKWRCRWSIEEDDFIKKWPNENLRDCEVAFQQEFPGKRTRIAVRRRWDTLRAKKMEKGDTTQKAGSQWSPAEDELIRNWPNDQRSKCVAAFQKKFPNQRTDSAIKNRWCTLRNERKPQGGDVCGDEQ</sequence>
<gene>
    <name evidence="2" type="ORF">DL764_010248</name>
</gene>
<evidence type="ECO:0000256" key="1">
    <source>
        <dbReference type="SAM" id="MobiDB-lite"/>
    </source>
</evidence>
<evidence type="ECO:0000313" key="3">
    <source>
        <dbReference type="Proteomes" id="UP000293360"/>
    </source>
</evidence>
<name>A0A4Q4ST09_9PEZI</name>
<feature type="region of interest" description="Disordered" evidence="1">
    <location>
        <begin position="243"/>
        <end position="266"/>
    </location>
</feature>
<feature type="region of interest" description="Disordered" evidence="1">
    <location>
        <begin position="280"/>
        <end position="309"/>
    </location>
</feature>
<dbReference type="SUPFAM" id="SSF46689">
    <property type="entry name" value="Homeodomain-like"/>
    <property type="match status" value="1"/>
</dbReference>
<dbReference type="OrthoDB" id="4770079at2759"/>
<proteinExistence type="predicted"/>
<comment type="caution">
    <text evidence="2">The sequence shown here is derived from an EMBL/GenBank/DDBJ whole genome shotgun (WGS) entry which is preliminary data.</text>
</comment>
<accession>A0A4Q4ST09</accession>
<feature type="compositionally biased region" description="Basic residues" evidence="1">
    <location>
        <begin position="300"/>
        <end position="309"/>
    </location>
</feature>
<dbReference type="EMBL" id="QJNU01001350">
    <property type="protein sequence ID" value="RYO77070.1"/>
    <property type="molecule type" value="Genomic_DNA"/>
</dbReference>
<protein>
    <recommendedName>
        <fullName evidence="4">Myb-like domain-containing protein</fullName>
    </recommendedName>
</protein>
<evidence type="ECO:0008006" key="4">
    <source>
        <dbReference type="Google" id="ProtNLM"/>
    </source>
</evidence>
<dbReference type="InterPro" id="IPR009057">
    <property type="entry name" value="Homeodomain-like_sf"/>
</dbReference>
<evidence type="ECO:0000313" key="2">
    <source>
        <dbReference type="EMBL" id="RYO77070.1"/>
    </source>
</evidence>
<dbReference type="AlphaFoldDB" id="A0A4Q4ST09"/>
<feature type="compositionally biased region" description="Polar residues" evidence="1">
    <location>
        <begin position="290"/>
        <end position="299"/>
    </location>
</feature>
<keyword evidence="3" id="KW-1185">Reference proteome</keyword>
<reference evidence="2 3" key="1">
    <citation type="submission" date="2018-06" db="EMBL/GenBank/DDBJ databases">
        <title>Complete Genomes of Monosporascus.</title>
        <authorList>
            <person name="Robinson A.J."/>
            <person name="Natvig D.O."/>
        </authorList>
    </citation>
    <scope>NUCLEOTIDE SEQUENCE [LARGE SCALE GENOMIC DNA]</scope>
    <source>
        <strain evidence="2 3">CBS 110550</strain>
    </source>
</reference>